<feature type="region of interest" description="Disordered" evidence="1">
    <location>
        <begin position="332"/>
        <end position="379"/>
    </location>
</feature>
<reference evidence="3" key="1">
    <citation type="submission" date="2015-12" db="EMBL/GenBank/DDBJ databases">
        <title>Update maize B73 reference genome by single molecule sequencing technologies.</title>
        <authorList>
            <consortium name="Maize Genome Sequencing Project"/>
            <person name="Ware D."/>
        </authorList>
    </citation>
    <scope>NUCLEOTIDE SEQUENCE</scope>
    <source>
        <tissue evidence="3">Seedling</tissue>
    </source>
</reference>
<feature type="compositionally biased region" description="Polar residues" evidence="1">
    <location>
        <begin position="446"/>
        <end position="456"/>
    </location>
</feature>
<evidence type="ECO:0000256" key="1">
    <source>
        <dbReference type="SAM" id="MobiDB-lite"/>
    </source>
</evidence>
<dbReference type="InterPro" id="IPR036691">
    <property type="entry name" value="Endo/exonu/phosph_ase_sf"/>
</dbReference>
<dbReference type="InterPro" id="IPR011205">
    <property type="entry name" value="UCP015417_vWA"/>
</dbReference>
<accession>A0A1D6P2J7</accession>
<dbReference type="EMBL" id="CM000785">
    <property type="protein sequence ID" value="AQL04232.1"/>
    <property type="molecule type" value="Genomic_DNA"/>
</dbReference>
<dbReference type="STRING" id="4577.A0A1D6P2J7"/>
<name>A0A1D6P2J7_MAIZE</name>
<dbReference type="PANTHER" id="PTHR31373">
    <property type="entry name" value="OS06G0652100 PROTEIN"/>
    <property type="match status" value="1"/>
</dbReference>
<feature type="region of interest" description="Disordered" evidence="1">
    <location>
        <begin position="438"/>
        <end position="470"/>
    </location>
</feature>
<dbReference type="Gene3D" id="3.60.10.10">
    <property type="entry name" value="Endonuclease/exonuclease/phosphatase"/>
    <property type="match status" value="1"/>
</dbReference>
<dbReference type="Pfam" id="PF11443">
    <property type="entry name" value="DUF2828"/>
    <property type="match status" value="1"/>
</dbReference>
<feature type="domain" description="DUF2828" evidence="2">
    <location>
        <begin position="374"/>
        <end position="437"/>
    </location>
</feature>
<sequence length="470" mass="50944">MLGLRFSDFACVPANGSRGGLLVAVRGPDISIADVLAGSYSVSVKLSGPRIGDPWWLSTVYGPQGIAEKELFLEEVAAARDACEGPWVVMGDFNLILDETDKSNGRVNRRLMQEFRHCVSDLELQDLHLHGSWSAKNVGTVRDQLLMAREVILRLERAQDSRLLSPAEARLRADIKLKCLGLSSLERTIARLRSRVRQLSDGDANTKFFHMVARGKKKSLTLHELRSEGRETDLTGVVCSLGCKIVELPVTYLGLPLHSGAIPKNKVQGLVDKVAARLPAWRGSMMSRGGRLVWIKSVMTAVPIYAMMANGVHSIVVHGSARLAAINARGRNPRRLGSPLSRKPRGPTVPAAPNILSPHPKSPPTDLRHQRSDPASWPTSAESLLGTAWAVDPDTALRLVANLRCVRGSGMSDREGFYASALWLHARHPHTLALNAAPSPSLATSRTSPSCSTESCTAGCPPGPQARRHA</sequence>
<protein>
    <recommendedName>
        <fullName evidence="2">DUF2828 domain-containing protein</fullName>
    </recommendedName>
</protein>
<proteinExistence type="predicted"/>
<dbReference type="AlphaFoldDB" id="A0A1D6P2J7"/>
<dbReference type="PANTHER" id="PTHR31373:SF25">
    <property type="entry name" value="OS02G0179600 PROTEIN"/>
    <property type="match status" value="1"/>
</dbReference>
<evidence type="ECO:0000313" key="3">
    <source>
        <dbReference type="EMBL" id="AQL04232.1"/>
    </source>
</evidence>
<dbReference type="SUPFAM" id="SSF56219">
    <property type="entry name" value="DNase I-like"/>
    <property type="match status" value="1"/>
</dbReference>
<organism evidence="3">
    <name type="scientific">Zea mays</name>
    <name type="common">Maize</name>
    <dbReference type="NCBI Taxonomy" id="4577"/>
    <lineage>
        <taxon>Eukaryota</taxon>
        <taxon>Viridiplantae</taxon>
        <taxon>Streptophyta</taxon>
        <taxon>Embryophyta</taxon>
        <taxon>Tracheophyta</taxon>
        <taxon>Spermatophyta</taxon>
        <taxon>Magnoliopsida</taxon>
        <taxon>Liliopsida</taxon>
        <taxon>Poales</taxon>
        <taxon>Poaceae</taxon>
        <taxon>PACMAD clade</taxon>
        <taxon>Panicoideae</taxon>
        <taxon>Andropogonodae</taxon>
        <taxon>Andropogoneae</taxon>
        <taxon>Tripsacinae</taxon>
        <taxon>Zea</taxon>
    </lineage>
</organism>
<gene>
    <name evidence="3" type="ORF">ZEAMMB73_Zm00001d046413</name>
</gene>
<evidence type="ECO:0000259" key="2">
    <source>
        <dbReference type="Pfam" id="PF11443"/>
    </source>
</evidence>
<dbReference type="ExpressionAtlas" id="A0A1D6P2J7">
    <property type="expression patterns" value="baseline and differential"/>
</dbReference>
<dbReference type="InParanoid" id="A0A1D6P2J7"/>
<dbReference type="InterPro" id="IPR058580">
    <property type="entry name" value="DUF2828"/>
</dbReference>